<sequence length="67" mass="7187">MFVSALLTKLFRKPYRSVDPRQAAALIAGEGRQVHDLAGGLRAWNSAGMPLQAKGGRPLATLGVRSR</sequence>
<organism evidence="2">
    <name type="scientific">Micromonospora carbonacea</name>
    <dbReference type="NCBI Taxonomy" id="47853"/>
    <lineage>
        <taxon>Bacteria</taxon>
        <taxon>Bacillati</taxon>
        <taxon>Actinomycetota</taxon>
        <taxon>Actinomycetes</taxon>
        <taxon>Micromonosporales</taxon>
        <taxon>Micromonosporaceae</taxon>
        <taxon>Micromonospora</taxon>
    </lineage>
</organism>
<dbReference type="EMBL" id="CP058905">
    <property type="protein sequence ID" value="QLJ98494.1"/>
    <property type="molecule type" value="Genomic_DNA"/>
</dbReference>
<feature type="domain" description="Rhodanese" evidence="1">
    <location>
        <begin position="22"/>
        <end position="53"/>
    </location>
</feature>
<accession>A0A7D5YI85</accession>
<dbReference type="SUPFAM" id="SSF52821">
    <property type="entry name" value="Rhodanese/Cell cycle control phosphatase"/>
    <property type="match status" value="1"/>
</dbReference>
<evidence type="ECO:0000259" key="1">
    <source>
        <dbReference type="PROSITE" id="PS50206"/>
    </source>
</evidence>
<dbReference type="InterPro" id="IPR001763">
    <property type="entry name" value="Rhodanese-like_dom"/>
</dbReference>
<proteinExistence type="predicted"/>
<dbReference type="AlphaFoldDB" id="A0A7D5YI85"/>
<dbReference type="PROSITE" id="PS50206">
    <property type="entry name" value="RHODANESE_3"/>
    <property type="match status" value="1"/>
</dbReference>
<gene>
    <name evidence="2" type="ORF">HZU44_28155</name>
</gene>
<reference evidence="2" key="1">
    <citation type="submission" date="2020-08" db="EMBL/GenBank/DDBJ databases">
        <title>A bifunctional nitrone conjugated secondary metabolite targeting the ribosome.</title>
        <authorList>
            <person name="Limbrick E.M."/>
            <person name="Graf M."/>
            <person name="Derewacz D.K."/>
            <person name="Nguyen F."/>
            <person name="Spraggins J.M."/>
            <person name="Wieland M."/>
            <person name="Ynigez-Gutierrez A.E."/>
            <person name="Reisman B.J."/>
            <person name="Zinshteyn B."/>
            <person name="McCulloch K."/>
            <person name="Iverson T.M."/>
            <person name="Green R."/>
            <person name="Wilson D.N."/>
            <person name="Bachmann B.O."/>
        </authorList>
    </citation>
    <scope>NUCLEOTIDE SEQUENCE</scope>
    <source>
        <strain evidence="2">Africana</strain>
    </source>
</reference>
<dbReference type="InterPro" id="IPR036873">
    <property type="entry name" value="Rhodanese-like_dom_sf"/>
</dbReference>
<name>A0A7D5YI85_9ACTN</name>
<protein>
    <recommendedName>
        <fullName evidence="1">Rhodanese domain-containing protein</fullName>
    </recommendedName>
</protein>
<evidence type="ECO:0000313" key="2">
    <source>
        <dbReference type="EMBL" id="QLJ98494.1"/>
    </source>
</evidence>